<dbReference type="InterPro" id="IPR018490">
    <property type="entry name" value="cNMP-bd_dom_sf"/>
</dbReference>
<name>A0A1G8FRX2_9VIBR</name>
<dbReference type="SUPFAM" id="SSF51206">
    <property type="entry name" value="cAMP-binding domain-like"/>
    <property type="match status" value="1"/>
</dbReference>
<accession>A0A1G8FRX2</accession>
<evidence type="ECO:0008006" key="3">
    <source>
        <dbReference type="Google" id="ProtNLM"/>
    </source>
</evidence>
<gene>
    <name evidence="1" type="ORF">SAMN04488136_13216</name>
</gene>
<dbReference type="RefSeq" id="WP_143015668.1">
    <property type="nucleotide sequence ID" value="NZ_FNDD01000032.1"/>
</dbReference>
<dbReference type="InterPro" id="IPR014710">
    <property type="entry name" value="RmlC-like_jellyroll"/>
</dbReference>
<organism evidence="1 2">
    <name type="scientific">Vibrio xiamenensis</name>
    <dbReference type="NCBI Taxonomy" id="861298"/>
    <lineage>
        <taxon>Bacteria</taxon>
        <taxon>Pseudomonadati</taxon>
        <taxon>Pseudomonadota</taxon>
        <taxon>Gammaproteobacteria</taxon>
        <taxon>Vibrionales</taxon>
        <taxon>Vibrionaceae</taxon>
        <taxon>Vibrio</taxon>
    </lineage>
</organism>
<proteinExistence type="predicted"/>
<reference evidence="2" key="1">
    <citation type="submission" date="2016-10" db="EMBL/GenBank/DDBJ databases">
        <authorList>
            <person name="Varghese N."/>
            <person name="Submissions S."/>
        </authorList>
    </citation>
    <scope>NUCLEOTIDE SEQUENCE [LARGE SCALE GENOMIC DNA]</scope>
    <source>
        <strain evidence="2">CGMCC 1.10228</strain>
    </source>
</reference>
<evidence type="ECO:0000313" key="2">
    <source>
        <dbReference type="Proteomes" id="UP000198854"/>
    </source>
</evidence>
<dbReference type="EMBL" id="FNDD01000032">
    <property type="protein sequence ID" value="SDH84857.1"/>
    <property type="molecule type" value="Genomic_DNA"/>
</dbReference>
<sequence>MYQQQISEMLLSSGFSQQQAQKLLEIGSVLELPTRHVLTHQGQSIEQVYLLVQGICLEQWITQQHEAVTKTCSWPGEWLLPSEPLTEQYIASTLVETLTPCLLLCLPVEHLIRWRTHVEPLYQNLLEQRIKADHQKTMFQKLYSPSERYHLLSQQFESELDMLNVYHLAQCLDTTEPQIEQILQAHQSCND</sequence>
<evidence type="ECO:0000313" key="1">
    <source>
        <dbReference type="EMBL" id="SDH84857.1"/>
    </source>
</evidence>
<dbReference type="Proteomes" id="UP000198854">
    <property type="component" value="Unassembled WGS sequence"/>
</dbReference>
<dbReference type="AlphaFoldDB" id="A0A1G8FRX2"/>
<dbReference type="Gene3D" id="2.60.120.10">
    <property type="entry name" value="Jelly Rolls"/>
    <property type="match status" value="1"/>
</dbReference>
<dbReference type="OrthoDB" id="9798104at2"/>
<keyword evidence="2" id="KW-1185">Reference proteome</keyword>
<protein>
    <recommendedName>
        <fullName evidence="3">cAMP-binding domain of CRP or a regulatory subunit of cAMP-dependent protein kinases</fullName>
    </recommendedName>
</protein>
<dbReference type="STRING" id="861298.SAMN04488136_13216"/>